<dbReference type="EMBL" id="DF842209">
    <property type="protein sequence ID" value="GAT46279.1"/>
    <property type="molecule type" value="Genomic_DNA"/>
</dbReference>
<keyword evidence="1" id="KW-0732">Signal</keyword>
<feature type="chain" id="PRO_5046061662" description="Secreted protein" evidence="1">
    <location>
        <begin position="16"/>
        <end position="189"/>
    </location>
</feature>
<organism evidence="2 3">
    <name type="scientific">Mycena chlorophos</name>
    <name type="common">Agaric fungus</name>
    <name type="synonym">Agaricus chlorophos</name>
    <dbReference type="NCBI Taxonomy" id="658473"/>
    <lineage>
        <taxon>Eukaryota</taxon>
        <taxon>Fungi</taxon>
        <taxon>Dikarya</taxon>
        <taxon>Basidiomycota</taxon>
        <taxon>Agaricomycotina</taxon>
        <taxon>Agaricomycetes</taxon>
        <taxon>Agaricomycetidae</taxon>
        <taxon>Agaricales</taxon>
        <taxon>Marasmiineae</taxon>
        <taxon>Mycenaceae</taxon>
        <taxon>Mycena</taxon>
    </lineage>
</organism>
<evidence type="ECO:0000313" key="2">
    <source>
        <dbReference type="EMBL" id="GAT46279.1"/>
    </source>
</evidence>
<protein>
    <recommendedName>
        <fullName evidence="4">Secreted protein</fullName>
    </recommendedName>
</protein>
<evidence type="ECO:0000256" key="1">
    <source>
        <dbReference type="SAM" id="SignalP"/>
    </source>
</evidence>
<keyword evidence="3" id="KW-1185">Reference proteome</keyword>
<reference evidence="2" key="1">
    <citation type="submission" date="2014-09" db="EMBL/GenBank/DDBJ databases">
        <title>Genome sequence of the luminous mushroom Mycena chlorophos for searching fungal bioluminescence genes.</title>
        <authorList>
            <person name="Tanaka Y."/>
            <person name="Kasuga D."/>
            <person name="Oba Y."/>
            <person name="Hase S."/>
            <person name="Sato K."/>
            <person name="Oba Y."/>
            <person name="Sakakibara Y."/>
        </authorList>
    </citation>
    <scope>NUCLEOTIDE SEQUENCE</scope>
</reference>
<gene>
    <name evidence="2" type="ORF">MCHLO_03815</name>
</gene>
<evidence type="ECO:0008006" key="4">
    <source>
        <dbReference type="Google" id="ProtNLM"/>
    </source>
</evidence>
<feature type="signal peptide" evidence="1">
    <location>
        <begin position="1"/>
        <end position="15"/>
    </location>
</feature>
<accession>A0ABQ0L538</accession>
<evidence type="ECO:0000313" key="3">
    <source>
        <dbReference type="Proteomes" id="UP000815677"/>
    </source>
</evidence>
<sequence length="189" mass="21368">MVHYFDLLLLPLAQAATHFCPCRRRVHLFASESLAVLEVRQPRRPLRRDLLSLVVLEYGLVLKDYEYEQIFRKAPFHHPSPLLPHYHRPRRGNPRDVAASHVMPRGPLYVSTTTSSSIELLSRRVLPATAAPESSQSCAVLIRRAGPSSLIKYAVPSRTSVFVVDKLAIHVVDRSSVITFLSQVRIKSL</sequence>
<dbReference type="Proteomes" id="UP000815677">
    <property type="component" value="Unassembled WGS sequence"/>
</dbReference>
<name>A0ABQ0L538_MYCCL</name>
<proteinExistence type="predicted"/>